<dbReference type="EMBL" id="JBANRG010000003">
    <property type="protein sequence ID" value="KAK7469121.1"/>
    <property type="molecule type" value="Genomic_DNA"/>
</dbReference>
<keyword evidence="1" id="KW-1133">Transmembrane helix</keyword>
<keyword evidence="1" id="KW-0812">Transmembrane</keyword>
<reference evidence="2 3" key="1">
    <citation type="submission" date="2024-01" db="EMBL/GenBank/DDBJ databases">
        <title>A draft genome for the cacao thread blight pathogen Marasmiellus scandens.</title>
        <authorList>
            <person name="Baruah I.K."/>
            <person name="Leung J."/>
            <person name="Bukari Y."/>
            <person name="Amoako-Attah I."/>
            <person name="Meinhardt L.W."/>
            <person name="Bailey B.A."/>
            <person name="Cohen S.P."/>
        </authorList>
    </citation>
    <scope>NUCLEOTIDE SEQUENCE [LARGE SCALE GENOMIC DNA]</scope>
    <source>
        <strain evidence="2 3">GH-19</strain>
    </source>
</reference>
<evidence type="ECO:0000313" key="2">
    <source>
        <dbReference type="EMBL" id="KAK7469121.1"/>
    </source>
</evidence>
<name>A0ABR1K0I9_9AGAR</name>
<organism evidence="2 3">
    <name type="scientific">Marasmiellus scandens</name>
    <dbReference type="NCBI Taxonomy" id="2682957"/>
    <lineage>
        <taxon>Eukaryota</taxon>
        <taxon>Fungi</taxon>
        <taxon>Dikarya</taxon>
        <taxon>Basidiomycota</taxon>
        <taxon>Agaricomycotina</taxon>
        <taxon>Agaricomycetes</taxon>
        <taxon>Agaricomycetidae</taxon>
        <taxon>Agaricales</taxon>
        <taxon>Marasmiineae</taxon>
        <taxon>Omphalotaceae</taxon>
        <taxon>Marasmiellus</taxon>
    </lineage>
</organism>
<protein>
    <submittedName>
        <fullName evidence="2">Uncharacterized protein</fullName>
    </submittedName>
</protein>
<gene>
    <name evidence="2" type="ORF">VKT23_003612</name>
</gene>
<sequence>MVQRAATLVDPLQYSSCSMLLEKRTRLLFVLCGCASIFCTSPYAVQLSFLLGCLLVLPGCSHALFIVSCIHLLHSVIFNFSICPCTHPHLMRIYTMLCDSFSACLLESPTFSTSSNVFTFLADIFSQHFDVHNVLSRSRTFHEPTYVMSCCVKTS</sequence>
<proteinExistence type="predicted"/>
<feature type="transmembrane region" description="Helical" evidence="1">
    <location>
        <begin position="63"/>
        <end position="82"/>
    </location>
</feature>
<evidence type="ECO:0000313" key="3">
    <source>
        <dbReference type="Proteomes" id="UP001498398"/>
    </source>
</evidence>
<accession>A0ABR1K0I9</accession>
<dbReference type="Proteomes" id="UP001498398">
    <property type="component" value="Unassembled WGS sequence"/>
</dbReference>
<evidence type="ECO:0000256" key="1">
    <source>
        <dbReference type="SAM" id="Phobius"/>
    </source>
</evidence>
<comment type="caution">
    <text evidence="2">The sequence shown here is derived from an EMBL/GenBank/DDBJ whole genome shotgun (WGS) entry which is preliminary data.</text>
</comment>
<keyword evidence="1" id="KW-0472">Membrane</keyword>
<keyword evidence="3" id="KW-1185">Reference proteome</keyword>
<feature type="transmembrane region" description="Helical" evidence="1">
    <location>
        <begin position="28"/>
        <end position="57"/>
    </location>
</feature>